<dbReference type="Pfam" id="PF14281">
    <property type="entry name" value="PDDEXK_4"/>
    <property type="match status" value="1"/>
</dbReference>
<dbReference type="AlphaFoldDB" id="A0A699GLM6"/>
<comment type="caution">
    <text evidence="1">The sequence shown here is derived from an EMBL/GenBank/DDBJ whole genome shotgun (WGS) entry which is preliminary data.</text>
</comment>
<name>A0A699GLM6_TANCI</name>
<reference evidence="1" key="1">
    <citation type="journal article" date="2019" name="Sci. Rep.">
        <title>Draft genome of Tanacetum cinerariifolium, the natural source of mosquito coil.</title>
        <authorList>
            <person name="Yamashiro T."/>
            <person name="Shiraishi A."/>
            <person name="Satake H."/>
            <person name="Nakayama K."/>
        </authorList>
    </citation>
    <scope>NUCLEOTIDE SEQUENCE</scope>
</reference>
<protein>
    <submittedName>
        <fullName evidence="1">Uncharacterized protein</fullName>
    </submittedName>
</protein>
<sequence length="878" mass="101616">MWEHCLRLASSIGNHLHQPLVEEIVQLRFRHRTERHHLWTKYSARSKAIHHQTMLVPFDHIDIDISVAERRERGGPAHVMQARQKLEQLAVVLLVKIHVNSSSFNNTGTIHDKKRTDNEVLCRRKWIENEKYDMIRTLESELIQSKIIRKNSETGEVDILKKDAIKSLHIEDVIDHIISKIFIPNQKQIGTYLLAMGLEQKNVEDKEIILDRNLLLQATTSKNWYELLSGLLNVWEFIFLYGAIESAFKEILSKHGQVREELLIDGIFNQFEGLSENYQLKKNDIKKIWVFFTELRNIYVHNHGLINKRLKANIGGKLDDLKKAIFNIHSESILLTDLDGILKSHRLEEAKFYFLRDPELNIFRNSMIHLIESLESHEIEKSIPLSGCLRHRDHPWKNVNSQHRARRARNIGICVFFIQARRYSSTVLKLRTMNSSDFYDFLLNPALVSLLERVKISDDVLDVLNLSENQHSDMLAWCLNPNEGHAQGDAVIKDFLLAAYTAGVETNKYANKKFFARWTPGRIQTSNFGAAFLTREFSLQATETKSNKRLDLFLIDPVNKIIVTIENKFGAKISERQLDSYVQQVSSNIGGKIAFHNYDFAYVVLDSELDFYSEEDLAKLGNRWALLNYKWLERSATRARLHLDRDNQAAQLLMAYCQKQTGWESPKEQQISELSATLASQHEGVIKRIQRISRLKPTEWTPSEMTGIEGEMLFFIQQNRQLCEHIVQARGIGHVRSKLKKRFDGQDLLIESGRTSFNFTTGRMRELGEEDLDSMWAIYINIFRDKSQSSDEESRFQLRLIWNDENISNGKCDVTELRKAFTVAFKGLGKFLDRPYRKIVLGKNLNADNVFKKAVDVVGLVEATMQKAEQSGVLILDS</sequence>
<dbReference type="EMBL" id="BKCJ010000001">
    <property type="protein sequence ID" value="GEU28136.1"/>
    <property type="molecule type" value="Genomic_DNA"/>
</dbReference>
<organism evidence="1">
    <name type="scientific">Tanacetum cinerariifolium</name>
    <name type="common">Dalmatian daisy</name>
    <name type="synonym">Chrysanthemum cinerariifolium</name>
    <dbReference type="NCBI Taxonomy" id="118510"/>
    <lineage>
        <taxon>Eukaryota</taxon>
        <taxon>Viridiplantae</taxon>
        <taxon>Streptophyta</taxon>
        <taxon>Embryophyta</taxon>
        <taxon>Tracheophyta</taxon>
        <taxon>Spermatophyta</taxon>
        <taxon>Magnoliopsida</taxon>
        <taxon>eudicotyledons</taxon>
        <taxon>Gunneridae</taxon>
        <taxon>Pentapetalae</taxon>
        <taxon>asterids</taxon>
        <taxon>campanulids</taxon>
        <taxon>Asterales</taxon>
        <taxon>Asteraceae</taxon>
        <taxon>Asteroideae</taxon>
        <taxon>Anthemideae</taxon>
        <taxon>Anthemidinae</taxon>
        <taxon>Tanacetum</taxon>
    </lineage>
</organism>
<proteinExistence type="predicted"/>
<evidence type="ECO:0000313" key="1">
    <source>
        <dbReference type="EMBL" id="GEU28136.1"/>
    </source>
</evidence>
<accession>A0A699GLM6</accession>
<gene>
    <name evidence="1" type="ORF">Tci_000114</name>
</gene>
<dbReference type="InterPro" id="IPR029470">
    <property type="entry name" value="PDDEXK_4"/>
</dbReference>